<dbReference type="RefSeq" id="WP_074756670.1">
    <property type="nucleotide sequence ID" value="NZ_FOGJ01000015.1"/>
</dbReference>
<dbReference type="PANTHER" id="PTHR43694:SF1">
    <property type="entry name" value="RIBONUCLEASE J"/>
    <property type="match status" value="1"/>
</dbReference>
<feature type="domain" description="Metallo-beta-lactamase" evidence="3">
    <location>
        <begin position="16"/>
        <end position="236"/>
    </location>
</feature>
<evidence type="ECO:0000256" key="1">
    <source>
        <dbReference type="ARBA" id="ARBA00022839"/>
    </source>
</evidence>
<organism evidence="4 5">
    <name type="scientific">Butyrivibrio fibrisolvens</name>
    <dbReference type="NCBI Taxonomy" id="831"/>
    <lineage>
        <taxon>Bacteria</taxon>
        <taxon>Bacillati</taxon>
        <taxon>Bacillota</taxon>
        <taxon>Clostridia</taxon>
        <taxon>Lachnospirales</taxon>
        <taxon>Lachnospiraceae</taxon>
        <taxon>Butyrivibrio</taxon>
    </lineage>
</organism>
<dbReference type="GO" id="GO:0004527">
    <property type="term" value="F:exonuclease activity"/>
    <property type="evidence" value="ECO:0007669"/>
    <property type="project" value="UniProtKB-KW"/>
</dbReference>
<dbReference type="Gene3D" id="3.40.50.10710">
    <property type="entry name" value="Metallo-hydrolase/oxidoreductase"/>
    <property type="match status" value="1"/>
</dbReference>
<dbReference type="SMART" id="SM00849">
    <property type="entry name" value="Lactamase_B"/>
    <property type="match status" value="1"/>
</dbReference>
<evidence type="ECO:0000313" key="4">
    <source>
        <dbReference type="EMBL" id="SER98750.1"/>
    </source>
</evidence>
<keyword evidence="1" id="KW-0540">Nuclease</keyword>
<dbReference type="InterPro" id="IPR036866">
    <property type="entry name" value="RibonucZ/Hydroxyglut_hydro"/>
</dbReference>
<gene>
    <name evidence="4" type="ORF">SAMN04487884_11582</name>
</gene>
<dbReference type="eggNOG" id="COG0595">
    <property type="taxonomic scope" value="Bacteria"/>
</dbReference>
<dbReference type="AlphaFoldDB" id="A0A1H9TN65"/>
<dbReference type="PANTHER" id="PTHR43694">
    <property type="entry name" value="RIBONUCLEASE J"/>
    <property type="match status" value="1"/>
</dbReference>
<dbReference type="Proteomes" id="UP000182584">
    <property type="component" value="Unassembled WGS sequence"/>
</dbReference>
<accession>A0A1H9TN65</accession>
<dbReference type="OrthoDB" id="9803916at2"/>
<keyword evidence="1" id="KW-0269">Exonuclease</keyword>
<dbReference type="GO" id="GO:0003723">
    <property type="term" value="F:RNA binding"/>
    <property type="evidence" value="ECO:0007669"/>
    <property type="project" value="UniProtKB-KW"/>
</dbReference>
<dbReference type="Gene3D" id="3.60.15.10">
    <property type="entry name" value="Ribonuclease Z/Hydroxyacylglutathione hydrolase-like"/>
    <property type="match status" value="1"/>
</dbReference>
<keyword evidence="1" id="KW-0378">Hydrolase</keyword>
<dbReference type="Pfam" id="PF12706">
    <property type="entry name" value="Lactamase_B_2"/>
    <property type="match status" value="1"/>
</dbReference>
<reference evidence="4 5" key="1">
    <citation type="submission" date="2016-10" db="EMBL/GenBank/DDBJ databases">
        <authorList>
            <person name="de Groot N.N."/>
        </authorList>
    </citation>
    <scope>NUCLEOTIDE SEQUENCE [LARGE SCALE GENOMIC DNA]</scope>
    <source>
        <strain evidence="4 5">AR40</strain>
    </source>
</reference>
<keyword evidence="2" id="KW-0694">RNA-binding</keyword>
<proteinExistence type="predicted"/>
<dbReference type="EMBL" id="FOGJ01000015">
    <property type="protein sequence ID" value="SER98750.1"/>
    <property type="molecule type" value="Genomic_DNA"/>
</dbReference>
<name>A0A1H9TN65_BUTFI</name>
<sequence length="447" mass="50695">MSMTKLGFYNGLKEIGGTFVVVETDTARCMFDFGFANADIIDNKVSCAPGDMAYYYVNLGILTPMDGIYDDNTAHKLGLKSFSEDTKKNFFIISHMHIDHMGGLGMLDPDVPVYMSMDSLKLYRAIARCGEAEVREHANCIGVDYEDSFTVGDITVKVVQIDHDVAGACGFIITTADGSICYTGDYRFHGFHRDITEKFARTCHGVDVMITEGVTASFEDIDMLSLEEPEDMGNSEEVVEEYMKDKIRSESGLIVINNYNRNVERIHRLISVCENEGRTLVLEPIQAEYIKAFYPEDKISVYIQNIDECSFAISPDWKMVTRKDILDNPSGYVLQQDYKHIYELIDLKDVLSLYVHMDGGPLGDYDPSYKKLHDFMEQLNINYEHKGTGGHSRPYYLRYMIDNIAPGTLIPLHSFRPEQVMSDKAGCRILPEYGDIYTMQEGKLSKR</sequence>
<evidence type="ECO:0000259" key="3">
    <source>
        <dbReference type="SMART" id="SM00849"/>
    </source>
</evidence>
<dbReference type="SUPFAM" id="SSF56281">
    <property type="entry name" value="Metallo-hydrolase/oxidoreductase"/>
    <property type="match status" value="1"/>
</dbReference>
<protein>
    <submittedName>
        <fullName evidence="4">Beta-lactamase superfamily domain-containing protein</fullName>
    </submittedName>
</protein>
<dbReference type="InterPro" id="IPR042173">
    <property type="entry name" value="RNase_J_2"/>
</dbReference>
<dbReference type="InterPro" id="IPR001279">
    <property type="entry name" value="Metallo-B-lactamas"/>
</dbReference>
<evidence type="ECO:0000256" key="2">
    <source>
        <dbReference type="ARBA" id="ARBA00022884"/>
    </source>
</evidence>
<evidence type="ECO:0000313" key="5">
    <source>
        <dbReference type="Proteomes" id="UP000182584"/>
    </source>
</evidence>